<proteinExistence type="predicted"/>
<reference evidence="1 2" key="1">
    <citation type="submission" date="2015-06" db="EMBL/GenBank/DDBJ databases">
        <title>Improved classification and identification of acetic acid bacteria using matrix-assisted laser desorption/ionization time-of-flight mass spectrometry; Gluconobacter nephelii and Gluconobacter uchimurae are later heterotypic synonyms of Gluconobacter japonicus and Gluconobacter oxydans, respectively.</title>
        <authorList>
            <person name="Li L."/>
            <person name="Cleenwerck I."/>
            <person name="De Vuyst L."/>
            <person name="Vandamme P."/>
        </authorList>
    </citation>
    <scope>NUCLEOTIDE SEQUENCE [LARGE SCALE GENOMIC DNA]</scope>
    <source>
        <strain evidence="1 2">LMG 1764</strain>
    </source>
</reference>
<dbReference type="EMBL" id="LHZB01000117">
    <property type="protein sequence ID" value="KXV00289.1"/>
    <property type="molecule type" value="Genomic_DNA"/>
</dbReference>
<sequence length="99" mass="10117">MTEQEFLQSVINTSCSIWINRVALVRMLGAVFPGMAIAFTDTGVTLTGNGMTLTASFPAGAKERVSTISGGPDISDANAVRPLDAAGDPIVASKTNGGS</sequence>
<evidence type="ECO:0000313" key="1">
    <source>
        <dbReference type="EMBL" id="KXV00289.1"/>
    </source>
</evidence>
<dbReference type="Proteomes" id="UP000075573">
    <property type="component" value="Unassembled WGS sequence"/>
</dbReference>
<protein>
    <submittedName>
        <fullName evidence="1">Uncharacterized protein</fullName>
    </submittedName>
</protein>
<accession>A0A149QSJ4</accession>
<gene>
    <name evidence="1" type="ORF">AD929_11705</name>
</gene>
<evidence type="ECO:0000313" key="2">
    <source>
        <dbReference type="Proteomes" id="UP000075573"/>
    </source>
</evidence>
<dbReference type="RefSeq" id="WP_062497096.1">
    <property type="nucleotide sequence ID" value="NZ_LHZB01000117.1"/>
</dbReference>
<dbReference type="PATRIC" id="fig|442.7.peg.2213"/>
<dbReference type="AlphaFoldDB" id="A0A149QSJ4"/>
<name>A0A149QSJ4_9PROT</name>
<organism evidence="1 2">
    <name type="scientific">Gluconobacter potus</name>
    <dbReference type="NCBI Taxonomy" id="2724927"/>
    <lineage>
        <taxon>Bacteria</taxon>
        <taxon>Pseudomonadati</taxon>
        <taxon>Pseudomonadota</taxon>
        <taxon>Alphaproteobacteria</taxon>
        <taxon>Acetobacterales</taxon>
        <taxon>Acetobacteraceae</taxon>
        <taxon>Gluconobacter</taxon>
    </lineage>
</organism>
<comment type="caution">
    <text evidence="1">The sequence shown here is derived from an EMBL/GenBank/DDBJ whole genome shotgun (WGS) entry which is preliminary data.</text>
</comment>